<dbReference type="GO" id="GO:0016020">
    <property type="term" value="C:membrane"/>
    <property type="evidence" value="ECO:0007669"/>
    <property type="project" value="TreeGrafter"/>
</dbReference>
<feature type="domain" description="Acyltransferase 3" evidence="2">
    <location>
        <begin position="1"/>
        <end position="327"/>
    </location>
</feature>
<feature type="transmembrane region" description="Helical" evidence="1">
    <location>
        <begin position="310"/>
        <end position="331"/>
    </location>
</feature>
<dbReference type="EMBL" id="ANOH01000442">
    <property type="protein sequence ID" value="EMI52264.1"/>
    <property type="molecule type" value="Genomic_DNA"/>
</dbReference>
<feature type="transmembrane region" description="Helical" evidence="1">
    <location>
        <begin position="129"/>
        <end position="149"/>
    </location>
</feature>
<feature type="transmembrane region" description="Helical" evidence="1">
    <location>
        <begin position="36"/>
        <end position="54"/>
    </location>
</feature>
<dbReference type="PANTHER" id="PTHR23028">
    <property type="entry name" value="ACETYLTRANSFERASE"/>
    <property type="match status" value="1"/>
</dbReference>
<organism evidence="3 4">
    <name type="scientific">Rhodopirellula sallentina SM41</name>
    <dbReference type="NCBI Taxonomy" id="1263870"/>
    <lineage>
        <taxon>Bacteria</taxon>
        <taxon>Pseudomonadati</taxon>
        <taxon>Planctomycetota</taxon>
        <taxon>Planctomycetia</taxon>
        <taxon>Pirellulales</taxon>
        <taxon>Pirellulaceae</taxon>
        <taxon>Rhodopirellula</taxon>
    </lineage>
</organism>
<evidence type="ECO:0000313" key="4">
    <source>
        <dbReference type="Proteomes" id="UP000011885"/>
    </source>
</evidence>
<proteinExistence type="predicted"/>
<protein>
    <submittedName>
        <fullName evidence="3">Acyltransferase 3</fullName>
        <ecNumber evidence="3">2.-.-.-</ecNumber>
    </submittedName>
</protein>
<keyword evidence="1" id="KW-0472">Membrane</keyword>
<dbReference type="GO" id="GO:0000271">
    <property type="term" value="P:polysaccharide biosynthetic process"/>
    <property type="evidence" value="ECO:0007669"/>
    <property type="project" value="TreeGrafter"/>
</dbReference>
<keyword evidence="3" id="KW-0808">Transferase</keyword>
<evidence type="ECO:0000313" key="3">
    <source>
        <dbReference type="EMBL" id="EMI52264.1"/>
    </source>
</evidence>
<dbReference type="InterPro" id="IPR050879">
    <property type="entry name" value="Acyltransferase_3"/>
</dbReference>
<feature type="transmembrane region" description="Helical" evidence="1">
    <location>
        <begin position="181"/>
        <end position="204"/>
    </location>
</feature>
<dbReference type="InterPro" id="IPR002656">
    <property type="entry name" value="Acyl_transf_3_dom"/>
</dbReference>
<reference evidence="3 4" key="1">
    <citation type="journal article" date="2013" name="Mar. Genomics">
        <title>Expression of sulfatases in Rhodopirellula baltica and the diversity of sulfatases in the genus Rhodopirellula.</title>
        <authorList>
            <person name="Wegner C.E."/>
            <person name="Richter-Heitmann T."/>
            <person name="Klindworth A."/>
            <person name="Klockow C."/>
            <person name="Richter M."/>
            <person name="Achstetter T."/>
            <person name="Glockner F.O."/>
            <person name="Harder J."/>
        </authorList>
    </citation>
    <scope>NUCLEOTIDE SEQUENCE [LARGE SCALE GENOMIC DNA]</scope>
    <source>
        <strain evidence="3 4">SM41</strain>
    </source>
</reference>
<accession>M5TT92</accession>
<dbReference type="PATRIC" id="fig|1263870.3.peg.6666"/>
<dbReference type="EC" id="2.-.-.-" evidence="3"/>
<dbReference type="GO" id="GO:0016747">
    <property type="term" value="F:acyltransferase activity, transferring groups other than amino-acyl groups"/>
    <property type="evidence" value="ECO:0007669"/>
    <property type="project" value="InterPro"/>
</dbReference>
<feature type="transmembrane region" description="Helical" evidence="1">
    <location>
        <begin position="156"/>
        <end position="175"/>
    </location>
</feature>
<keyword evidence="1" id="KW-0812">Transmembrane</keyword>
<keyword evidence="1" id="KW-1133">Transmembrane helix</keyword>
<dbReference type="Pfam" id="PF01757">
    <property type="entry name" value="Acyl_transf_3"/>
    <property type="match status" value="1"/>
</dbReference>
<keyword evidence="4" id="KW-1185">Reference proteome</keyword>
<feature type="transmembrane region" description="Helical" evidence="1">
    <location>
        <begin position="271"/>
        <end position="290"/>
    </location>
</feature>
<gene>
    <name evidence="3" type="ORF">RSSM_06292</name>
</gene>
<feature type="transmembrane region" description="Helical" evidence="1">
    <location>
        <begin position="241"/>
        <end position="259"/>
    </location>
</feature>
<comment type="caution">
    <text evidence="3">The sequence shown here is derived from an EMBL/GenBank/DDBJ whole genome shotgun (WGS) entry which is preliminary data.</text>
</comment>
<feature type="transmembrane region" description="Helical" evidence="1">
    <location>
        <begin position="216"/>
        <end position="235"/>
    </location>
</feature>
<dbReference type="PANTHER" id="PTHR23028:SF131">
    <property type="entry name" value="BLR2367 PROTEIN"/>
    <property type="match status" value="1"/>
</dbReference>
<name>M5TT92_9BACT</name>
<feature type="transmembrane region" description="Helical" evidence="1">
    <location>
        <begin position="75"/>
        <end position="95"/>
    </location>
</feature>
<keyword evidence="3" id="KW-0012">Acyltransferase</keyword>
<evidence type="ECO:0000259" key="2">
    <source>
        <dbReference type="Pfam" id="PF01757"/>
    </source>
</evidence>
<dbReference type="Proteomes" id="UP000011885">
    <property type="component" value="Unassembled WGS sequence"/>
</dbReference>
<evidence type="ECO:0000256" key="1">
    <source>
        <dbReference type="SAM" id="Phobius"/>
    </source>
</evidence>
<dbReference type="AlphaFoldDB" id="M5TT92"/>
<sequence>MRFFAAALVFFNHFGREAFLSWPHFFQELLTHGRSAVTFFFILSGFVLAYSYLADTDNGVRSSRKKFYLNRFARIYPIYFVALMPALLNKSLSILRGDLDPDVLWDLPIAASLMQAWVPQYAGVWNPPAWSLSVEAFFYFIFPFAALWLRNFSVKSVLCWVVAMCFAVACLRITIQETNDPLGAFFPLLHLPTFLFGFAIGRLLRERSDLFRTGNLVFYVASVSTFSAMGFGSSWLSRPVLAGVMELLFGLLIVGMIAMNGRWRAFLSHRLLVLLGEASYSLYITHMAAMVAAERLASKLGLWETPKESILFVLVGFAGCVALSVMLFKWIETPARKYILRKFSPQPSTFSEAT</sequence>